<accession>A0A7W8QN17</accession>
<reference evidence="3 4" key="1">
    <citation type="submission" date="2020-08" db="EMBL/GenBank/DDBJ databases">
        <title>Sequencing the genomes of 1000 actinobacteria strains.</title>
        <authorList>
            <person name="Klenk H.-P."/>
        </authorList>
    </citation>
    <scope>NUCLEOTIDE SEQUENCE [LARGE SCALE GENOMIC DNA]</scope>
    <source>
        <strain evidence="3 4">DSM 44551</strain>
    </source>
</reference>
<keyword evidence="3" id="KW-0378">Hydrolase</keyword>
<sequence length="330" mass="33856">MSTVGDRAAGQGARRRRWATWAALALALPWALWAVVRCFGLEAGFPLVPLMSYTPYAAGTAVLPVVVAVLLRSRWAGLLAAAAAVALAACVLPRIIGAATPEEDGPRLRVLSINTAFGQADADAVAALVRRHEVDVVGVQEATPQGVDALIRAGLRTAVPNLLSYAAPGPVGGALFSAHPLERIEDDRADGGFFAMPWAALEVPGAAPVEVAVPHPVPPVSADAIADWRASLAEVPPADPGGPARILAGDFNATLDHAELRSLLATGYVDAAAAAGAGLEATWPTGGGLPGVAIDHVLADRRIGVREVTVHEVPGTDHRAVLAELVLPAA</sequence>
<evidence type="ECO:0000313" key="3">
    <source>
        <dbReference type="EMBL" id="MBB5433019.1"/>
    </source>
</evidence>
<keyword evidence="3" id="KW-0255">Endonuclease</keyword>
<feature type="domain" description="Endonuclease/exonuclease/phosphatase" evidence="2">
    <location>
        <begin position="111"/>
        <end position="318"/>
    </location>
</feature>
<proteinExistence type="predicted"/>
<name>A0A7W8QN17_9ACTN</name>
<dbReference type="InterPro" id="IPR005135">
    <property type="entry name" value="Endo/exonuclease/phosphatase"/>
</dbReference>
<keyword evidence="1" id="KW-0812">Transmembrane</keyword>
<dbReference type="InterPro" id="IPR036691">
    <property type="entry name" value="Endo/exonu/phosph_ase_sf"/>
</dbReference>
<evidence type="ECO:0000313" key="4">
    <source>
        <dbReference type="Proteomes" id="UP000572635"/>
    </source>
</evidence>
<protein>
    <submittedName>
        <fullName evidence="3">Endonuclease/exonuclease/phosphatase (EEP) superfamily protein YafD</fullName>
    </submittedName>
</protein>
<organism evidence="3 4">
    <name type="scientific">Nocardiopsis composta</name>
    <dbReference type="NCBI Taxonomy" id="157465"/>
    <lineage>
        <taxon>Bacteria</taxon>
        <taxon>Bacillati</taxon>
        <taxon>Actinomycetota</taxon>
        <taxon>Actinomycetes</taxon>
        <taxon>Streptosporangiales</taxon>
        <taxon>Nocardiopsidaceae</taxon>
        <taxon>Nocardiopsis</taxon>
    </lineage>
</organism>
<keyword evidence="3" id="KW-0269">Exonuclease</keyword>
<dbReference type="EMBL" id="JACHDB010000001">
    <property type="protein sequence ID" value="MBB5433019.1"/>
    <property type="molecule type" value="Genomic_DNA"/>
</dbReference>
<feature type="transmembrane region" description="Helical" evidence="1">
    <location>
        <begin position="78"/>
        <end position="96"/>
    </location>
</feature>
<keyword evidence="1" id="KW-1133">Transmembrane helix</keyword>
<dbReference type="SUPFAM" id="SSF56219">
    <property type="entry name" value="DNase I-like"/>
    <property type="match status" value="1"/>
</dbReference>
<keyword evidence="1" id="KW-0472">Membrane</keyword>
<dbReference type="Gene3D" id="3.60.10.10">
    <property type="entry name" value="Endonuclease/exonuclease/phosphatase"/>
    <property type="match status" value="1"/>
</dbReference>
<gene>
    <name evidence="3" type="ORF">HDA36_003103</name>
</gene>
<feature type="transmembrane region" description="Helical" evidence="1">
    <location>
        <begin position="50"/>
        <end position="71"/>
    </location>
</feature>
<keyword evidence="3" id="KW-0540">Nuclease</keyword>
<dbReference type="AlphaFoldDB" id="A0A7W8QN17"/>
<dbReference type="GO" id="GO:0004527">
    <property type="term" value="F:exonuclease activity"/>
    <property type="evidence" value="ECO:0007669"/>
    <property type="project" value="UniProtKB-KW"/>
</dbReference>
<comment type="caution">
    <text evidence="3">The sequence shown here is derived from an EMBL/GenBank/DDBJ whole genome shotgun (WGS) entry which is preliminary data.</text>
</comment>
<evidence type="ECO:0000259" key="2">
    <source>
        <dbReference type="Pfam" id="PF03372"/>
    </source>
</evidence>
<dbReference type="GO" id="GO:0004519">
    <property type="term" value="F:endonuclease activity"/>
    <property type="evidence" value="ECO:0007669"/>
    <property type="project" value="UniProtKB-KW"/>
</dbReference>
<keyword evidence="4" id="KW-1185">Reference proteome</keyword>
<dbReference type="Pfam" id="PF03372">
    <property type="entry name" value="Exo_endo_phos"/>
    <property type="match status" value="1"/>
</dbReference>
<evidence type="ECO:0000256" key="1">
    <source>
        <dbReference type="SAM" id="Phobius"/>
    </source>
</evidence>
<dbReference type="Proteomes" id="UP000572635">
    <property type="component" value="Unassembled WGS sequence"/>
</dbReference>